<feature type="transmembrane region" description="Helical" evidence="5">
    <location>
        <begin position="271"/>
        <end position="289"/>
    </location>
</feature>
<feature type="transmembrane region" description="Helical" evidence="5">
    <location>
        <begin position="415"/>
        <end position="439"/>
    </location>
</feature>
<feature type="domain" description="Amino acid transporter transmembrane" evidence="6">
    <location>
        <begin position="69"/>
        <end position="472"/>
    </location>
</feature>
<evidence type="ECO:0000313" key="8">
    <source>
        <dbReference type="RefSeq" id="XP_011313925.1"/>
    </source>
</evidence>
<dbReference type="PANTHER" id="PTHR22950">
    <property type="entry name" value="AMINO ACID TRANSPORTER"/>
    <property type="match status" value="1"/>
</dbReference>
<dbReference type="GO" id="GO:0005774">
    <property type="term" value="C:vacuolar membrane"/>
    <property type="evidence" value="ECO:0007669"/>
    <property type="project" value="TreeGrafter"/>
</dbReference>
<accession>A0A9R1TQT9</accession>
<keyword evidence="2 5" id="KW-0812">Transmembrane</keyword>
<feature type="transmembrane region" description="Helical" evidence="5">
    <location>
        <begin position="451"/>
        <end position="470"/>
    </location>
</feature>
<keyword evidence="3 5" id="KW-1133">Transmembrane helix</keyword>
<proteinExistence type="predicted"/>
<dbReference type="Pfam" id="PF01490">
    <property type="entry name" value="Aa_trans"/>
    <property type="match status" value="1"/>
</dbReference>
<gene>
    <name evidence="8" type="primary">LOC105273282</name>
</gene>
<dbReference type="Proteomes" id="UP000694866">
    <property type="component" value="Unplaced"/>
</dbReference>
<sequence>MNKMELQANPTTVTGEKHSKLRETAFEGSKISVNGDNYGVFRSNDPILAITNRRTSTRSQPDHITADHPTSYCETMMHLFKGNVGSGIFALGDAFKNAGLTLAPPLTIFLGIICVHAQHILLNCNDEVIRRLGDSAKQEALGYAATVEMCFEIGPLRLRKFSVLMRKMVNLFVCVTQLGFCCVYFVFISTNMQQVLDQYGFHVSVGWHMAIALVPILMSTWIRSLKFLTPLSSIANLLVVFGYVATIYIICHDLPPVSERNYVANWNQLPLFFGTVIYSFEGITLVLPLKNEMRRPTQFNSPIGVLNVGMVIVGMMFVVMGFLAYLQFGEEVSGSVTLNLNSKEILPQCIKIAISLCIMLSYALQFYVPIAIVWPRLIEKYGEFRCPVLAETCFRSLLCLLTFVLAEAIPNLGNFISLVGAVSSTALALLFPPIIELVVCAGNNTLGSVKIMKNIGILLIGVLGFLTGTYESLTKIINSFNEPTNTTSPMTTPVLSMSNYSSHDIGNNLTNFNITNLSNY</sequence>
<evidence type="ECO:0000256" key="2">
    <source>
        <dbReference type="ARBA" id="ARBA00022692"/>
    </source>
</evidence>
<dbReference type="AlphaFoldDB" id="A0A9R1TQT9"/>
<evidence type="ECO:0000256" key="5">
    <source>
        <dbReference type="SAM" id="Phobius"/>
    </source>
</evidence>
<evidence type="ECO:0000256" key="4">
    <source>
        <dbReference type="ARBA" id="ARBA00023136"/>
    </source>
</evidence>
<dbReference type="RefSeq" id="XP_011313925.1">
    <property type="nucleotide sequence ID" value="XM_011315623.1"/>
</dbReference>
<dbReference type="InterPro" id="IPR013057">
    <property type="entry name" value="AA_transpt_TM"/>
</dbReference>
<feature type="transmembrane region" description="Helical" evidence="5">
    <location>
        <begin position="234"/>
        <end position="251"/>
    </location>
</feature>
<feature type="transmembrane region" description="Helical" evidence="5">
    <location>
        <begin position="345"/>
        <end position="368"/>
    </location>
</feature>
<evidence type="ECO:0000256" key="3">
    <source>
        <dbReference type="ARBA" id="ARBA00022989"/>
    </source>
</evidence>
<feature type="transmembrane region" description="Helical" evidence="5">
    <location>
        <begin position="301"/>
        <end position="325"/>
    </location>
</feature>
<evidence type="ECO:0000313" key="7">
    <source>
        <dbReference type="Proteomes" id="UP000694866"/>
    </source>
</evidence>
<feature type="transmembrane region" description="Helical" evidence="5">
    <location>
        <begin position="199"/>
        <end position="222"/>
    </location>
</feature>
<keyword evidence="7" id="KW-1185">Reference proteome</keyword>
<comment type="subcellular location">
    <subcellularLocation>
        <location evidence="1">Membrane</location>
        <topology evidence="1">Multi-pass membrane protein</topology>
    </subcellularLocation>
</comment>
<dbReference type="OrthoDB" id="1684102at2759"/>
<organism evidence="7 8">
    <name type="scientific">Fopius arisanus</name>
    <dbReference type="NCBI Taxonomy" id="64838"/>
    <lineage>
        <taxon>Eukaryota</taxon>
        <taxon>Metazoa</taxon>
        <taxon>Ecdysozoa</taxon>
        <taxon>Arthropoda</taxon>
        <taxon>Hexapoda</taxon>
        <taxon>Insecta</taxon>
        <taxon>Pterygota</taxon>
        <taxon>Neoptera</taxon>
        <taxon>Endopterygota</taxon>
        <taxon>Hymenoptera</taxon>
        <taxon>Apocrita</taxon>
        <taxon>Ichneumonoidea</taxon>
        <taxon>Braconidae</taxon>
        <taxon>Opiinae</taxon>
        <taxon>Fopius</taxon>
    </lineage>
</organism>
<evidence type="ECO:0000259" key="6">
    <source>
        <dbReference type="Pfam" id="PF01490"/>
    </source>
</evidence>
<name>A0A9R1TQT9_9HYME</name>
<reference evidence="8" key="1">
    <citation type="submission" date="2025-08" db="UniProtKB">
        <authorList>
            <consortium name="RefSeq"/>
        </authorList>
    </citation>
    <scope>IDENTIFICATION</scope>
    <source>
        <strain evidence="8">USDA-PBARC FA_bdor</strain>
        <tissue evidence="8">Whole organism</tissue>
    </source>
</reference>
<protein>
    <submittedName>
        <fullName evidence="8">Proton-coupled amino acid transporter 1 isoform X1</fullName>
    </submittedName>
</protein>
<keyword evidence="4 5" id="KW-0472">Membrane</keyword>
<evidence type="ECO:0000256" key="1">
    <source>
        <dbReference type="ARBA" id="ARBA00004141"/>
    </source>
</evidence>
<dbReference type="GeneID" id="105273282"/>
<dbReference type="PANTHER" id="PTHR22950:SF349">
    <property type="entry name" value="AMINO ACID TRANSPORTER TRANSMEMBRANE DOMAIN-CONTAINING PROTEIN"/>
    <property type="match status" value="1"/>
</dbReference>
<feature type="transmembrane region" description="Helical" evidence="5">
    <location>
        <begin position="168"/>
        <end position="187"/>
    </location>
</feature>
<dbReference type="GO" id="GO:0015179">
    <property type="term" value="F:L-amino acid transmembrane transporter activity"/>
    <property type="evidence" value="ECO:0007669"/>
    <property type="project" value="TreeGrafter"/>
</dbReference>
<feature type="transmembrane region" description="Helical" evidence="5">
    <location>
        <begin position="388"/>
        <end position="409"/>
    </location>
</feature>
<dbReference type="KEGG" id="fas:105273282"/>